<dbReference type="PANTHER" id="PTHR11124">
    <property type="entry name" value="VACUOLAR SORTING PROTEIN VPS29"/>
    <property type="match status" value="1"/>
</dbReference>
<evidence type="ECO:0000256" key="1">
    <source>
        <dbReference type="RuleBase" id="RU362039"/>
    </source>
</evidence>
<evidence type="ECO:0000259" key="3">
    <source>
        <dbReference type="Pfam" id="PF12850"/>
    </source>
</evidence>
<dbReference type="InterPro" id="IPR000979">
    <property type="entry name" value="Phosphodiesterase_MJ0936/Vps29"/>
</dbReference>
<feature type="region of interest" description="Disordered" evidence="2">
    <location>
        <begin position="117"/>
        <end position="180"/>
    </location>
</feature>
<sequence length="180" mass="19394">MLVVVSDTHAREESKLQGRTAEAVREAELVVHAGDFYREPVLDAFQSAAAGLRAVYGNNDDAAIRDRIPEARTVEYAGVRFAVTHRHRSGDTGLVMLGRGRDADAVICGHSHRPRFDDAGGLPILNPGSHAQPRGNRPAHAELTPSDDDPTEDEGGLEGKLVTPDGETFETFRIEGGSTE</sequence>
<evidence type="ECO:0000256" key="2">
    <source>
        <dbReference type="SAM" id="MobiDB-lite"/>
    </source>
</evidence>
<dbReference type="GO" id="GO:0016787">
    <property type="term" value="F:hydrolase activity"/>
    <property type="evidence" value="ECO:0007669"/>
    <property type="project" value="UniProtKB-UniRule"/>
</dbReference>
<comment type="caution">
    <text evidence="4">The sequence shown here is derived from an EMBL/GenBank/DDBJ whole genome shotgun (WGS) entry which is preliminary data.</text>
</comment>
<evidence type="ECO:0000313" key="5">
    <source>
        <dbReference type="Proteomes" id="UP000770586"/>
    </source>
</evidence>
<name>A0A8J7RW14_9EURY</name>
<dbReference type="SUPFAM" id="SSF56300">
    <property type="entry name" value="Metallo-dependent phosphatases"/>
    <property type="match status" value="1"/>
</dbReference>
<organism evidence="4 5">
    <name type="scientific">Halorubrum trapanicum</name>
    <dbReference type="NCBI Taxonomy" id="29284"/>
    <lineage>
        <taxon>Archaea</taxon>
        <taxon>Methanobacteriati</taxon>
        <taxon>Methanobacteriota</taxon>
        <taxon>Stenosarchaea group</taxon>
        <taxon>Halobacteria</taxon>
        <taxon>Halobacteriales</taxon>
        <taxon>Haloferacaceae</taxon>
        <taxon>Halorubrum</taxon>
    </lineage>
</organism>
<feature type="compositionally biased region" description="Acidic residues" evidence="2">
    <location>
        <begin position="145"/>
        <end position="156"/>
    </location>
</feature>
<dbReference type="RefSeq" id="WP_210113504.1">
    <property type="nucleotide sequence ID" value="NZ_BAAADX010000004.1"/>
</dbReference>
<reference evidence="4 5" key="1">
    <citation type="submission" date="2021-03" db="EMBL/GenBank/DDBJ databases">
        <title>Genomic Encyclopedia of Type Strains, Phase IV (KMG-IV): sequencing the most valuable type-strain genomes for metagenomic binning, comparative biology and taxonomic classification.</title>
        <authorList>
            <person name="Goeker M."/>
        </authorList>
    </citation>
    <scope>NUCLEOTIDE SEQUENCE [LARGE SCALE GENOMIC DNA]</scope>
    <source>
        <strain evidence="4 5">DSM 12287</strain>
    </source>
</reference>
<dbReference type="EC" id="3.1.4.-" evidence="1"/>
<dbReference type="CDD" id="cd00841">
    <property type="entry name" value="MPP_YfcE"/>
    <property type="match status" value="1"/>
</dbReference>
<dbReference type="OrthoDB" id="19174at2157"/>
<dbReference type="GO" id="GO:0046872">
    <property type="term" value="F:metal ion binding"/>
    <property type="evidence" value="ECO:0007669"/>
    <property type="project" value="UniProtKB-KW"/>
</dbReference>
<accession>A0A8J7RW14</accession>
<dbReference type="Pfam" id="PF12850">
    <property type="entry name" value="Metallophos_2"/>
    <property type="match status" value="1"/>
</dbReference>
<dbReference type="InterPro" id="IPR024654">
    <property type="entry name" value="Calcineurin-like_PHP_lpxH"/>
</dbReference>
<protein>
    <recommendedName>
        <fullName evidence="1">Phosphoesterase</fullName>
        <ecNumber evidence="1">3.1.4.-</ecNumber>
    </recommendedName>
</protein>
<comment type="cofactor">
    <cofactor evidence="1">
        <name>a divalent metal cation</name>
        <dbReference type="ChEBI" id="CHEBI:60240"/>
    </cofactor>
</comment>
<dbReference type="InterPro" id="IPR029052">
    <property type="entry name" value="Metallo-depent_PP-like"/>
</dbReference>
<dbReference type="Proteomes" id="UP000770586">
    <property type="component" value="Unassembled WGS sequence"/>
</dbReference>
<gene>
    <name evidence="4" type="ORF">J2744_002340</name>
</gene>
<keyword evidence="5" id="KW-1185">Reference proteome</keyword>
<dbReference type="NCBIfam" id="TIGR00040">
    <property type="entry name" value="yfcE"/>
    <property type="match status" value="1"/>
</dbReference>
<dbReference type="Gene3D" id="3.60.21.10">
    <property type="match status" value="1"/>
</dbReference>
<keyword evidence="1" id="KW-0479">Metal-binding</keyword>
<evidence type="ECO:0000313" key="4">
    <source>
        <dbReference type="EMBL" id="MBP1902647.1"/>
    </source>
</evidence>
<dbReference type="InterPro" id="IPR041802">
    <property type="entry name" value="MPP_YfcE"/>
</dbReference>
<comment type="similarity">
    <text evidence="1">Belongs to the metallophosphoesterase superfamily. YfcE family.</text>
</comment>
<proteinExistence type="inferred from homology"/>
<dbReference type="EMBL" id="JAGGKE010000010">
    <property type="protein sequence ID" value="MBP1902647.1"/>
    <property type="molecule type" value="Genomic_DNA"/>
</dbReference>
<feature type="domain" description="Calcineurin-like phosphoesterase" evidence="3">
    <location>
        <begin position="2"/>
        <end position="139"/>
    </location>
</feature>
<dbReference type="AlphaFoldDB" id="A0A8J7RW14"/>